<protein>
    <submittedName>
        <fullName evidence="1">Uncharacterized protein</fullName>
    </submittedName>
</protein>
<name>A0A6J4PHW6_9CYAN</name>
<sequence>MPALRDSATADLAIATHYAQPDTRMRVVAATRNGTSRTR</sequence>
<gene>
    <name evidence="1" type="ORF">AVDCRST_MAG94-6642</name>
</gene>
<proteinExistence type="predicted"/>
<reference evidence="1" key="1">
    <citation type="submission" date="2020-02" db="EMBL/GenBank/DDBJ databases">
        <authorList>
            <person name="Meier V. D."/>
        </authorList>
    </citation>
    <scope>NUCLEOTIDE SEQUENCE</scope>
    <source>
        <strain evidence="1">AVDCRST_MAG94</strain>
    </source>
</reference>
<organism evidence="1">
    <name type="scientific">uncultured Leptolyngbya sp</name>
    <dbReference type="NCBI Taxonomy" id="332963"/>
    <lineage>
        <taxon>Bacteria</taxon>
        <taxon>Bacillati</taxon>
        <taxon>Cyanobacteriota</taxon>
        <taxon>Cyanophyceae</taxon>
        <taxon>Leptolyngbyales</taxon>
        <taxon>Leptolyngbyaceae</taxon>
        <taxon>Leptolyngbya group</taxon>
        <taxon>Leptolyngbya</taxon>
        <taxon>environmental samples</taxon>
    </lineage>
</organism>
<evidence type="ECO:0000313" key="1">
    <source>
        <dbReference type="EMBL" id="CAA9414986.1"/>
    </source>
</evidence>
<dbReference type="EMBL" id="CADCTY010002283">
    <property type="protein sequence ID" value="CAA9414986.1"/>
    <property type="molecule type" value="Genomic_DNA"/>
</dbReference>
<accession>A0A6J4PHW6</accession>
<dbReference type="AlphaFoldDB" id="A0A6J4PHW6"/>